<evidence type="ECO:0000313" key="2">
    <source>
        <dbReference type="EnsemblPlants" id="Kaladp0515s0013.1.v1.1"/>
    </source>
</evidence>
<dbReference type="Gramene" id="Kaladp0515s0013.1.v1.1">
    <property type="protein sequence ID" value="Kaladp0515s0013.1.v1.1"/>
    <property type="gene ID" value="Kaladp0515s0013.v1.1"/>
</dbReference>
<organism evidence="2 3">
    <name type="scientific">Kalanchoe fedtschenkoi</name>
    <name type="common">Lavender scallops</name>
    <name type="synonym">South American air plant</name>
    <dbReference type="NCBI Taxonomy" id="63787"/>
    <lineage>
        <taxon>Eukaryota</taxon>
        <taxon>Viridiplantae</taxon>
        <taxon>Streptophyta</taxon>
        <taxon>Embryophyta</taxon>
        <taxon>Tracheophyta</taxon>
        <taxon>Spermatophyta</taxon>
        <taxon>Magnoliopsida</taxon>
        <taxon>eudicotyledons</taxon>
        <taxon>Gunneridae</taxon>
        <taxon>Pentapetalae</taxon>
        <taxon>Saxifragales</taxon>
        <taxon>Crassulaceae</taxon>
        <taxon>Kalanchoe</taxon>
    </lineage>
</organism>
<dbReference type="EnsemblPlants" id="Kaladp0515s0013.1.v1.1">
    <property type="protein sequence ID" value="Kaladp0515s0013.1.v1.1"/>
    <property type="gene ID" value="Kaladp0515s0013.v1.1"/>
</dbReference>
<dbReference type="Gene3D" id="2.60.60.20">
    <property type="entry name" value="PLAT/LH2 domain"/>
    <property type="match status" value="1"/>
</dbReference>
<dbReference type="PANTHER" id="PTHR31718">
    <property type="entry name" value="PLAT DOMAIN-CONTAINING PROTEIN"/>
    <property type="match status" value="1"/>
</dbReference>
<protein>
    <submittedName>
        <fullName evidence="2">Uncharacterized protein</fullName>
    </submittedName>
</protein>
<evidence type="ECO:0000313" key="3">
    <source>
        <dbReference type="Proteomes" id="UP000594263"/>
    </source>
</evidence>
<dbReference type="PANTHER" id="PTHR31718:SF32">
    <property type="entry name" value="EMBRYO-SPECIFIC PROTEIN ATS3B"/>
    <property type="match status" value="1"/>
</dbReference>
<reference evidence="2" key="1">
    <citation type="submission" date="2021-01" db="UniProtKB">
        <authorList>
            <consortium name="EnsemblPlants"/>
        </authorList>
    </citation>
    <scope>IDENTIFICATION</scope>
</reference>
<dbReference type="SUPFAM" id="SSF49723">
    <property type="entry name" value="Lipase/lipooxygenase domain (PLAT/LH2 domain)"/>
    <property type="match status" value="1"/>
</dbReference>
<dbReference type="Proteomes" id="UP000594263">
    <property type="component" value="Unplaced"/>
</dbReference>
<keyword evidence="3" id="KW-1185">Reference proteome</keyword>
<evidence type="ECO:0000256" key="1">
    <source>
        <dbReference type="SAM" id="SignalP"/>
    </source>
</evidence>
<proteinExistence type="predicted"/>
<dbReference type="OMA" id="SSHRWIG"/>
<feature type="chain" id="PRO_5029572933" evidence="1">
    <location>
        <begin position="22"/>
        <end position="183"/>
    </location>
</feature>
<dbReference type="Pfam" id="PF06232">
    <property type="entry name" value="ATS3"/>
    <property type="match status" value="1"/>
</dbReference>
<dbReference type="InterPro" id="IPR036392">
    <property type="entry name" value="PLAT/LH2_dom_sf"/>
</dbReference>
<dbReference type="InterPro" id="IPR010417">
    <property type="entry name" value="Embryo-specific_ATS3"/>
</dbReference>
<feature type="signal peptide" evidence="1">
    <location>
        <begin position="1"/>
        <end position="21"/>
    </location>
</feature>
<name>A0A7N0VCW9_KALFE</name>
<accession>A0A7N0VCW9</accession>
<sequence length="183" mass="20321">MEWKIIVTSFFLAIPLGIVMANSVVPQPQSNASFTLNYIENVGSCSFTVVITTSCSSTSYTRDQISLAFGDAYGNQVYAPRLDDPSTGTFERCSSDTFQVKGPCTYQICYAYFYRSGYDGWKPESVTISGYNTRAVTFFIRTFIPADTWYGVNLCSSASSGHQNPVIKWFSYAFVGPLFAVFL</sequence>
<keyword evidence="1" id="KW-0732">Signal</keyword>
<dbReference type="AlphaFoldDB" id="A0A7N0VCW9"/>
<dbReference type="CDD" id="cd00113">
    <property type="entry name" value="PLAT"/>
    <property type="match status" value="1"/>
</dbReference>